<dbReference type="AlphaFoldDB" id="A0A2G9C2Z7"/>
<evidence type="ECO:0000313" key="2">
    <source>
        <dbReference type="Proteomes" id="UP000231501"/>
    </source>
</evidence>
<organism evidence="1 2">
    <name type="scientific">Roseateles chitinivorans</name>
    <dbReference type="NCBI Taxonomy" id="2917965"/>
    <lineage>
        <taxon>Bacteria</taxon>
        <taxon>Pseudomonadati</taxon>
        <taxon>Pseudomonadota</taxon>
        <taxon>Betaproteobacteria</taxon>
        <taxon>Burkholderiales</taxon>
        <taxon>Sphaerotilaceae</taxon>
        <taxon>Roseateles</taxon>
    </lineage>
</organism>
<sequence>MNRPAGPLSPIAPLQDQVLQRHLVQCAKARGRWFGLALLAERVQGVVLPRLATTAALSAVTLGLFAHWL</sequence>
<reference evidence="1 2" key="1">
    <citation type="submission" date="2017-11" db="EMBL/GenBank/DDBJ databases">
        <title>Draft genome sequence of Mitsuaria sp. HWN-4.</title>
        <authorList>
            <person name="Gundlapally S.R."/>
        </authorList>
    </citation>
    <scope>NUCLEOTIDE SEQUENCE [LARGE SCALE GENOMIC DNA]</scope>
    <source>
        <strain evidence="1 2">HWN-4</strain>
    </source>
</reference>
<accession>A0A2G9C2Z7</accession>
<protein>
    <submittedName>
        <fullName evidence="1">Uncharacterized protein</fullName>
    </submittedName>
</protein>
<evidence type="ECO:0000313" key="1">
    <source>
        <dbReference type="EMBL" id="PIM50767.1"/>
    </source>
</evidence>
<keyword evidence="2" id="KW-1185">Reference proteome</keyword>
<dbReference type="EMBL" id="PEOG01000101">
    <property type="protein sequence ID" value="PIM50767.1"/>
    <property type="molecule type" value="Genomic_DNA"/>
</dbReference>
<proteinExistence type="predicted"/>
<dbReference type="OrthoDB" id="9156561at2"/>
<name>A0A2G9C2Z7_9BURK</name>
<dbReference type="Proteomes" id="UP000231501">
    <property type="component" value="Unassembled WGS sequence"/>
</dbReference>
<gene>
    <name evidence="1" type="ORF">CS062_23325</name>
</gene>
<comment type="caution">
    <text evidence="1">The sequence shown here is derived from an EMBL/GenBank/DDBJ whole genome shotgun (WGS) entry which is preliminary data.</text>
</comment>
<dbReference type="RefSeq" id="WP_099864125.1">
    <property type="nucleotide sequence ID" value="NZ_PEOG01000101.1"/>
</dbReference>